<protein>
    <submittedName>
        <fullName evidence="1">Uncharacterized protein</fullName>
    </submittedName>
</protein>
<dbReference type="EMBL" id="JAENGZ010000598">
    <property type="protein sequence ID" value="KAG6956600.1"/>
    <property type="molecule type" value="Genomic_DNA"/>
</dbReference>
<accession>A0A8T1U8A0</accession>
<dbReference type="Proteomes" id="UP000688947">
    <property type="component" value="Unassembled WGS sequence"/>
</dbReference>
<organism evidence="1 2">
    <name type="scientific">Phytophthora cactorum</name>
    <dbReference type="NCBI Taxonomy" id="29920"/>
    <lineage>
        <taxon>Eukaryota</taxon>
        <taxon>Sar</taxon>
        <taxon>Stramenopiles</taxon>
        <taxon>Oomycota</taxon>
        <taxon>Peronosporomycetes</taxon>
        <taxon>Peronosporales</taxon>
        <taxon>Peronosporaceae</taxon>
        <taxon>Phytophthora</taxon>
    </lineage>
</organism>
<feature type="non-terminal residue" evidence="1">
    <location>
        <position position="109"/>
    </location>
</feature>
<reference evidence="1" key="1">
    <citation type="submission" date="2021-01" db="EMBL/GenBank/DDBJ databases">
        <title>Phytophthora aleatoria, a newly-described species from Pinus radiata is distinct from Phytophthora cactorum isolates based on comparative genomics.</title>
        <authorList>
            <person name="Mcdougal R."/>
            <person name="Panda P."/>
            <person name="Williams N."/>
            <person name="Studholme D.J."/>
        </authorList>
    </citation>
    <scope>NUCLEOTIDE SEQUENCE</scope>
    <source>
        <strain evidence="1">NZFS 3830</strain>
    </source>
</reference>
<sequence>SQAVNIGWRLVAKHLDSNLRWESRIKICCGGRTLSSCCCCEKDTVLKTRLERTQVSNLDFQPQGQNMVASISGASRAIFALCSLIAAQGGLATAGASQADIGSCLDKAG</sequence>
<gene>
    <name evidence="1" type="ORF">JG687_00010500</name>
</gene>
<feature type="non-terminal residue" evidence="1">
    <location>
        <position position="1"/>
    </location>
</feature>
<name>A0A8T1U8A0_9STRA</name>
<proteinExistence type="predicted"/>
<comment type="caution">
    <text evidence="1">The sequence shown here is derived from an EMBL/GenBank/DDBJ whole genome shotgun (WGS) entry which is preliminary data.</text>
</comment>
<evidence type="ECO:0000313" key="2">
    <source>
        <dbReference type="Proteomes" id="UP000688947"/>
    </source>
</evidence>
<evidence type="ECO:0000313" key="1">
    <source>
        <dbReference type="EMBL" id="KAG6956600.1"/>
    </source>
</evidence>
<dbReference type="AlphaFoldDB" id="A0A8T1U8A0"/>